<evidence type="ECO:0000256" key="5">
    <source>
        <dbReference type="ARBA" id="ARBA00022842"/>
    </source>
</evidence>
<dbReference type="SUPFAM" id="SSF48576">
    <property type="entry name" value="Terpenoid synthases"/>
    <property type="match status" value="1"/>
</dbReference>
<keyword evidence="5" id="KW-0460">Magnesium</keyword>
<accession>A0A1V1P692</accession>
<dbReference type="PROSITE" id="PS00444">
    <property type="entry name" value="POLYPRENYL_SYNTHASE_2"/>
    <property type="match status" value="1"/>
</dbReference>
<sequence length="318" mass="35248">MSALADDLAAIENQLKHNLNPYLALVQNIAGHILFSGGKRLRPLLMILCARMCGYNQKDLIYFSTMFEYLHVATLLHDDVIDAAERRRGKRAAHHVFGAAETVLTGDYLLAKSLAIACDTEKMAIIQLAAQSTSEMAQGELLQMQNQRNPDLTKEDYFKIVKSKTAVLMQAACASGAILADASEETIQLVSRYGQNMGVAFQIADDILDYTAKTEILGKPVGADLKEGKLTLPVIDTLQKANEHERAFIKQLIQNDHFSQSDFGRLINIMKNSGSLLYCLDQAQVYIKKACESLIQIPETPEHQVLFDIADFVAARDN</sequence>
<dbReference type="PANTHER" id="PTHR12001:SF69">
    <property type="entry name" value="ALL TRANS-POLYPRENYL-DIPHOSPHATE SYNTHASE PDSS1"/>
    <property type="match status" value="1"/>
</dbReference>
<dbReference type="GO" id="GO:0004659">
    <property type="term" value="F:prenyltransferase activity"/>
    <property type="evidence" value="ECO:0007669"/>
    <property type="project" value="InterPro"/>
</dbReference>
<keyword evidence="4" id="KW-0479">Metal-binding</keyword>
<name>A0A1V1P692_9BACT</name>
<comment type="cofactor">
    <cofactor evidence="1">
        <name>Mg(2+)</name>
        <dbReference type="ChEBI" id="CHEBI:18420"/>
    </cofactor>
</comment>
<dbReference type="InterPro" id="IPR000092">
    <property type="entry name" value="Polyprenyl_synt"/>
</dbReference>
<dbReference type="Proteomes" id="UP000189670">
    <property type="component" value="Unassembled WGS sequence"/>
</dbReference>
<dbReference type="InterPro" id="IPR033749">
    <property type="entry name" value="Polyprenyl_synt_CS"/>
</dbReference>
<protein>
    <submittedName>
        <fullName evidence="7">Octaprenyl-diphosphate synthase</fullName>
    </submittedName>
</protein>
<dbReference type="GO" id="GO:0046872">
    <property type="term" value="F:metal ion binding"/>
    <property type="evidence" value="ECO:0007669"/>
    <property type="project" value="UniProtKB-KW"/>
</dbReference>
<reference evidence="8" key="1">
    <citation type="submission" date="2012-11" db="EMBL/GenBank/DDBJ databases">
        <authorList>
            <person name="Lucero-Rivera Y.E."/>
            <person name="Tovar-Ramirez D."/>
        </authorList>
    </citation>
    <scope>NUCLEOTIDE SEQUENCE [LARGE SCALE GENOMIC DNA]</scope>
    <source>
        <strain evidence="8">Araruama</strain>
    </source>
</reference>
<dbReference type="AlphaFoldDB" id="A0A1V1P692"/>
<keyword evidence="3 6" id="KW-0808">Transferase</keyword>
<evidence type="ECO:0000313" key="8">
    <source>
        <dbReference type="Proteomes" id="UP000189670"/>
    </source>
</evidence>
<evidence type="ECO:0000256" key="4">
    <source>
        <dbReference type="ARBA" id="ARBA00022723"/>
    </source>
</evidence>
<dbReference type="Gene3D" id="1.10.600.10">
    <property type="entry name" value="Farnesyl Diphosphate Synthase"/>
    <property type="match status" value="1"/>
</dbReference>
<evidence type="ECO:0000256" key="2">
    <source>
        <dbReference type="ARBA" id="ARBA00006706"/>
    </source>
</evidence>
<dbReference type="CDD" id="cd00685">
    <property type="entry name" value="Trans_IPPS_HT"/>
    <property type="match status" value="1"/>
</dbReference>
<dbReference type="InterPro" id="IPR008949">
    <property type="entry name" value="Isoprenoid_synthase_dom_sf"/>
</dbReference>
<gene>
    <name evidence="7" type="ORF">OMM_03259</name>
</gene>
<dbReference type="PROSITE" id="PS00723">
    <property type="entry name" value="POLYPRENYL_SYNTHASE_1"/>
    <property type="match status" value="1"/>
</dbReference>
<comment type="caution">
    <text evidence="7">The sequence shown here is derived from an EMBL/GenBank/DDBJ whole genome shotgun (WGS) entry which is preliminary data.</text>
</comment>
<evidence type="ECO:0000313" key="7">
    <source>
        <dbReference type="EMBL" id="ETR70409.1"/>
    </source>
</evidence>
<proteinExistence type="inferred from homology"/>
<dbReference type="GO" id="GO:0008299">
    <property type="term" value="P:isoprenoid biosynthetic process"/>
    <property type="evidence" value="ECO:0007669"/>
    <property type="project" value="InterPro"/>
</dbReference>
<evidence type="ECO:0000256" key="1">
    <source>
        <dbReference type="ARBA" id="ARBA00001946"/>
    </source>
</evidence>
<dbReference type="PANTHER" id="PTHR12001">
    <property type="entry name" value="GERANYLGERANYL PYROPHOSPHATE SYNTHASE"/>
    <property type="match status" value="1"/>
</dbReference>
<evidence type="ECO:0000256" key="6">
    <source>
        <dbReference type="RuleBase" id="RU004466"/>
    </source>
</evidence>
<dbReference type="EMBL" id="ATBP01000428">
    <property type="protein sequence ID" value="ETR70409.1"/>
    <property type="molecule type" value="Genomic_DNA"/>
</dbReference>
<organism evidence="7 8">
    <name type="scientific">Candidatus Magnetoglobus multicellularis str. Araruama</name>
    <dbReference type="NCBI Taxonomy" id="890399"/>
    <lineage>
        <taxon>Bacteria</taxon>
        <taxon>Pseudomonadati</taxon>
        <taxon>Thermodesulfobacteriota</taxon>
        <taxon>Desulfobacteria</taxon>
        <taxon>Desulfobacterales</taxon>
        <taxon>Desulfobacteraceae</taxon>
        <taxon>Candidatus Magnetoglobus</taxon>
    </lineage>
</organism>
<comment type="similarity">
    <text evidence="2 6">Belongs to the FPP/GGPP synthase family.</text>
</comment>
<evidence type="ECO:0000256" key="3">
    <source>
        <dbReference type="ARBA" id="ARBA00022679"/>
    </source>
</evidence>
<dbReference type="Pfam" id="PF00348">
    <property type="entry name" value="polyprenyl_synt"/>
    <property type="match status" value="1"/>
</dbReference>
<dbReference type="SFLD" id="SFLDS00005">
    <property type="entry name" value="Isoprenoid_Synthase_Type_I"/>
    <property type="match status" value="1"/>
</dbReference>